<comment type="caution">
    <text evidence="12">The sequence shown here is derived from an EMBL/GenBank/DDBJ whole genome shotgun (WGS) entry which is preliminary data.</text>
</comment>
<dbReference type="InterPro" id="IPR020827">
    <property type="entry name" value="Asparaginase/glutaminase_AS1"/>
</dbReference>
<dbReference type="Proteomes" id="UP000307201">
    <property type="component" value="Unassembled WGS sequence"/>
</dbReference>
<comment type="catalytic activity">
    <reaction evidence="4">
        <text>L-asparagine + H2O = L-aspartate + NH4(+)</text>
        <dbReference type="Rhea" id="RHEA:21016"/>
        <dbReference type="ChEBI" id="CHEBI:15377"/>
        <dbReference type="ChEBI" id="CHEBI:28938"/>
        <dbReference type="ChEBI" id="CHEBI:29991"/>
        <dbReference type="ChEBI" id="CHEBI:58048"/>
        <dbReference type="EC" id="3.5.1.1"/>
    </reaction>
</comment>
<keyword evidence="14" id="KW-1185">Reference proteome</keyword>
<dbReference type="InterPro" id="IPR040919">
    <property type="entry name" value="Asparaginase_C"/>
</dbReference>
<dbReference type="InterPro" id="IPR006034">
    <property type="entry name" value="Asparaginase/glutaminase-like"/>
</dbReference>
<feature type="active site" evidence="8">
    <location>
        <position position="88"/>
    </location>
</feature>
<name>A0A5R9C8K0_9LACT</name>
<feature type="active site" description="O-isoaspartyl threonine intermediate" evidence="5">
    <location>
        <position position="12"/>
    </location>
</feature>
<evidence type="ECO:0000313" key="11">
    <source>
        <dbReference type="EMBL" id="MFL2102899.1"/>
    </source>
</evidence>
<comment type="similarity">
    <text evidence="1">Belongs to the asparaginase 1 family.</text>
</comment>
<dbReference type="InterPro" id="IPR027474">
    <property type="entry name" value="L-asparaginase_N"/>
</dbReference>
<evidence type="ECO:0000259" key="9">
    <source>
        <dbReference type="Pfam" id="PF00710"/>
    </source>
</evidence>
<dbReference type="OrthoDB" id="9788068at2"/>
<dbReference type="PANTHER" id="PTHR11707">
    <property type="entry name" value="L-ASPARAGINASE"/>
    <property type="match status" value="1"/>
</dbReference>
<feature type="domain" description="Asparaginase/glutaminase C-terminal" evidence="10">
    <location>
        <begin position="207"/>
        <end position="321"/>
    </location>
</feature>
<dbReference type="PRINTS" id="PR00139">
    <property type="entry name" value="ASNGLNASE"/>
</dbReference>
<dbReference type="PIRSF" id="PIRSF500176">
    <property type="entry name" value="L_ASNase"/>
    <property type="match status" value="1"/>
</dbReference>
<dbReference type="InterPro" id="IPR037152">
    <property type="entry name" value="L-asparaginase_N_sf"/>
</dbReference>
<dbReference type="SMART" id="SM00870">
    <property type="entry name" value="Asparaginase"/>
    <property type="match status" value="1"/>
</dbReference>
<dbReference type="GO" id="GO:0004067">
    <property type="term" value="F:asparaginase activity"/>
    <property type="evidence" value="ECO:0007669"/>
    <property type="project" value="UniProtKB-UniRule"/>
</dbReference>
<dbReference type="SUPFAM" id="SSF53774">
    <property type="entry name" value="Glutaminase/Asparaginase"/>
    <property type="match status" value="1"/>
</dbReference>
<dbReference type="PANTHER" id="PTHR11707:SF28">
    <property type="entry name" value="60 KDA LYSOPHOSPHOLIPASE"/>
    <property type="match status" value="1"/>
</dbReference>
<feature type="domain" description="L-asparaginase N-terminal" evidence="9">
    <location>
        <begin position="3"/>
        <end position="192"/>
    </location>
</feature>
<feature type="active site" evidence="7">
    <location>
        <position position="12"/>
    </location>
</feature>
<evidence type="ECO:0000256" key="4">
    <source>
        <dbReference type="ARBA" id="ARBA00049366"/>
    </source>
</evidence>
<dbReference type="RefSeq" id="WP_087057821.1">
    <property type="nucleotide sequence ID" value="NZ_BJVX01000005.1"/>
</dbReference>
<organism evidence="12 13">
    <name type="scientific">Marinilactibacillus psychrotolerans</name>
    <dbReference type="NCBI Taxonomy" id="191770"/>
    <lineage>
        <taxon>Bacteria</taxon>
        <taxon>Bacillati</taxon>
        <taxon>Bacillota</taxon>
        <taxon>Bacilli</taxon>
        <taxon>Lactobacillales</taxon>
        <taxon>Carnobacteriaceae</taxon>
        <taxon>Marinilactibacillus</taxon>
    </lineage>
</organism>
<dbReference type="FunFam" id="3.40.50.40:FF:000003">
    <property type="entry name" value="L-asparaginase 2"/>
    <property type="match status" value="1"/>
</dbReference>
<dbReference type="PROSITE" id="PS51732">
    <property type="entry name" value="ASN_GLN_ASE_3"/>
    <property type="match status" value="1"/>
</dbReference>
<evidence type="ECO:0000313" key="12">
    <source>
        <dbReference type="EMBL" id="TLQ09655.1"/>
    </source>
</evidence>
<dbReference type="CDD" id="cd08964">
    <property type="entry name" value="L-asparaginase_II"/>
    <property type="match status" value="1"/>
</dbReference>
<dbReference type="PROSITE" id="PS00917">
    <property type="entry name" value="ASN_GLN_ASE_2"/>
    <property type="match status" value="1"/>
</dbReference>
<dbReference type="InterPro" id="IPR036152">
    <property type="entry name" value="Asp/glu_Ase-like_sf"/>
</dbReference>
<evidence type="ECO:0000256" key="7">
    <source>
        <dbReference type="PROSITE-ProRule" id="PRU10099"/>
    </source>
</evidence>
<dbReference type="PROSITE" id="PS00144">
    <property type="entry name" value="ASN_GLN_ASE_1"/>
    <property type="match status" value="1"/>
</dbReference>
<evidence type="ECO:0000256" key="2">
    <source>
        <dbReference type="ARBA" id="ARBA00012920"/>
    </source>
</evidence>
<dbReference type="InterPro" id="IPR027475">
    <property type="entry name" value="Asparaginase/glutaminase_AS2"/>
</dbReference>
<dbReference type="STRING" id="191770.SAMN04488013_11066"/>
<gene>
    <name evidence="11" type="ORF">ACEN37_06480</name>
    <name evidence="12" type="ORF">FEZ48_00470</name>
</gene>
<evidence type="ECO:0000256" key="1">
    <source>
        <dbReference type="ARBA" id="ARBA00010518"/>
    </source>
</evidence>
<feature type="binding site" evidence="6">
    <location>
        <position position="55"/>
    </location>
    <ligand>
        <name>substrate</name>
    </ligand>
</feature>
<dbReference type="EC" id="3.5.1.1" evidence="2"/>
<evidence type="ECO:0000259" key="10">
    <source>
        <dbReference type="Pfam" id="PF17763"/>
    </source>
</evidence>
<evidence type="ECO:0000256" key="6">
    <source>
        <dbReference type="PIRSR" id="PIRSR001220-2"/>
    </source>
</evidence>
<keyword evidence="3" id="KW-0378">Hydrolase</keyword>
<accession>A0A5R9C8K0</accession>
<dbReference type="FunFam" id="3.40.50.1170:FF:000001">
    <property type="entry name" value="L-asparaginase 2"/>
    <property type="match status" value="1"/>
</dbReference>
<dbReference type="EMBL" id="JBGQQK010000015">
    <property type="protein sequence ID" value="MFL2102899.1"/>
    <property type="molecule type" value="Genomic_DNA"/>
</dbReference>
<dbReference type="AlphaFoldDB" id="A0A5R9C8K0"/>
<evidence type="ECO:0000256" key="3">
    <source>
        <dbReference type="ARBA" id="ARBA00022801"/>
    </source>
</evidence>
<feature type="binding site" evidence="6">
    <location>
        <begin position="88"/>
        <end position="89"/>
    </location>
    <ligand>
        <name>substrate</name>
    </ligand>
</feature>
<dbReference type="EMBL" id="VBTE01000001">
    <property type="protein sequence ID" value="TLQ09655.1"/>
    <property type="molecule type" value="Genomic_DNA"/>
</dbReference>
<dbReference type="Gene3D" id="3.40.50.40">
    <property type="match status" value="1"/>
</dbReference>
<dbReference type="Pfam" id="PF00710">
    <property type="entry name" value="Asparaginase"/>
    <property type="match status" value="1"/>
</dbReference>
<reference evidence="12 13" key="1">
    <citation type="submission" date="2019-05" db="EMBL/GenBank/DDBJ databases">
        <title>The metagenome of a microbial culture collection derived from dairy environment covers the genomic content of the human microbiome.</title>
        <authorList>
            <person name="Roder T."/>
            <person name="Wuthrich D."/>
            <person name="Sattari Z."/>
            <person name="Von Ah U."/>
            <person name="Bar C."/>
            <person name="Ronchi F."/>
            <person name="Macpherson A.J."/>
            <person name="Ganal-Vonarburg S.C."/>
            <person name="Bruggmann R."/>
            <person name="Vergeres G."/>
        </authorList>
    </citation>
    <scope>NUCLEOTIDE SEQUENCE [LARGE SCALE GENOMIC DNA]</scope>
    <source>
        <strain evidence="12 13">FAM 24235</strain>
    </source>
</reference>
<dbReference type="InterPro" id="IPR004550">
    <property type="entry name" value="AsnASE_II"/>
</dbReference>
<dbReference type="GeneID" id="96910986"/>
<proteinExistence type="inferred from homology"/>
<dbReference type="PIRSF" id="PIRSF001220">
    <property type="entry name" value="L-ASNase_gatD"/>
    <property type="match status" value="1"/>
</dbReference>
<dbReference type="Gene3D" id="3.40.50.1170">
    <property type="entry name" value="L-asparaginase, N-terminal domain"/>
    <property type="match status" value="1"/>
</dbReference>
<evidence type="ECO:0000313" key="14">
    <source>
        <dbReference type="Proteomes" id="UP001625374"/>
    </source>
</evidence>
<reference evidence="11 14" key="2">
    <citation type="submission" date="2024-08" db="EMBL/GenBank/DDBJ databases">
        <authorList>
            <person name="Arias E."/>
        </authorList>
    </citation>
    <scope>NUCLEOTIDE SEQUENCE [LARGE SCALE GENOMIC DNA]</scope>
    <source>
        <strain evidence="11 14">FAM 24106</strain>
    </source>
</reference>
<dbReference type="SFLD" id="SFLDS00057">
    <property type="entry name" value="Glutaminase/Asparaginase"/>
    <property type="match status" value="1"/>
</dbReference>
<evidence type="ECO:0000256" key="5">
    <source>
        <dbReference type="PIRSR" id="PIRSR001220-1"/>
    </source>
</evidence>
<dbReference type="Pfam" id="PF17763">
    <property type="entry name" value="Asparaginase_C"/>
    <property type="match status" value="1"/>
</dbReference>
<evidence type="ECO:0000313" key="13">
    <source>
        <dbReference type="Proteomes" id="UP000307201"/>
    </source>
</evidence>
<evidence type="ECO:0000256" key="8">
    <source>
        <dbReference type="PROSITE-ProRule" id="PRU10100"/>
    </source>
</evidence>
<sequence>MKHILILHTGGTISMSTDQSTGVVKPSSEHPLNEYSYMFDKEVRLTEEDILQLPSPHMTPEHMLIVKNRIDEAIQSKEIDGVVITHGTDTLEETAYFLDLTVASVIPIVLTGAMRPTNEIGSDGVRNLQSAVWTAMSDAAAEKGVLVVMNEEIHAARYVTKTHTTNVATFRTPTFGPIGIVSKKEVMFFQKLIKTEYFPIKKASKTVPLLKAYAGMDGSFLKALAQTSIDGLVIEALGAGNLPPATLKGIQSLLDKKIPIVLTSRAFNGIAQDIYDYEGGGKQLKNAGVIFAPGLSGPKARLKLLIVLEKSSSYDYITEVFEIM</sequence>
<dbReference type="InterPro" id="IPR027473">
    <property type="entry name" value="L-asparaginase_C"/>
</dbReference>
<dbReference type="Proteomes" id="UP001625374">
    <property type="component" value="Unassembled WGS sequence"/>
</dbReference>
<protein>
    <recommendedName>
        <fullName evidence="2">asparaginase</fullName>
        <ecNumber evidence="2">3.5.1.1</ecNumber>
    </recommendedName>
</protein>
<dbReference type="GO" id="GO:0006528">
    <property type="term" value="P:asparagine metabolic process"/>
    <property type="evidence" value="ECO:0007669"/>
    <property type="project" value="InterPro"/>
</dbReference>